<feature type="transmembrane region" description="Helical" evidence="13">
    <location>
        <begin position="102"/>
        <end position="129"/>
    </location>
</feature>
<evidence type="ECO:0000256" key="4">
    <source>
        <dbReference type="ARBA" id="ARBA00022989"/>
    </source>
</evidence>
<comment type="subcellular location">
    <subcellularLocation>
        <location evidence="1">Membrane</location>
        <topology evidence="1">Multi-pass membrane protein</topology>
    </subcellularLocation>
</comment>
<sequence>MADDDSSSTHHISLWYFVIAFLCITLTQLVHAVILPRALQLWLPEASLVMLVGLVAGAIIAAVNHELLVEAVTFKPWVFFHVLLPPIIFYAGYSLEKNHGHVFFANIGTVTLLAVVGTAASAAITAGFMELVMQTSPASVKRWTTAECFLFGTIVGATDPVATLSVFKSVGADDTIYNLVFGESVLNDAAAIVLFRVIVPFADANDANGTSDARAVGNAIGMLVGASAGSLGIGLAGGFVVSLMLKLIARSRRRGVEGTNEAVHDEVADVPTLLVYVVGFMLYGAAEAAKFSGIVALVTYSVVVGHYAYWNMSTSQRRVSIEFSRVVGSLFELFVFAYIGVAASASVPKNAWSGELIFSAIPITMLARAGALVPIFFLANCFRRRKIPAKAQLLCVAAGLRGAVAFALAISADSPNSDSIVATTLGVVVFTTLVLGGTTAPLANWLGVGAGANQPKALFDPTTPREEEAAAAAATSHGDATAAPQQKTSKMWFLRLDRNVLRPFFCTREAVEEMAANERAIAEDPKRLAEIAGELASNSAHDGYHHSSELASSSNDLDGAVVRRKSGGSRGGVELITNPTADPEDHA</sequence>
<evidence type="ECO:0000256" key="9">
    <source>
        <dbReference type="ARBA" id="ARBA00047524"/>
    </source>
</evidence>
<name>A0A830HWC9_9CHLO</name>
<dbReference type="GO" id="GO:0015386">
    <property type="term" value="F:potassium:proton antiporter activity"/>
    <property type="evidence" value="ECO:0007669"/>
    <property type="project" value="TreeGrafter"/>
</dbReference>
<dbReference type="AlphaFoldDB" id="A0A830HWC9"/>
<evidence type="ECO:0000256" key="2">
    <source>
        <dbReference type="ARBA" id="ARBA00022448"/>
    </source>
</evidence>
<feature type="region of interest" description="Disordered" evidence="12">
    <location>
        <begin position="458"/>
        <end position="484"/>
    </location>
</feature>
<comment type="catalytic activity">
    <reaction evidence="10">
        <text>K(+)(in) + H(+)(out) = K(+)(out) + H(+)(in)</text>
        <dbReference type="Rhea" id="RHEA:29467"/>
        <dbReference type="ChEBI" id="CHEBI:15378"/>
        <dbReference type="ChEBI" id="CHEBI:29103"/>
    </reaction>
</comment>
<dbReference type="InterPro" id="IPR004709">
    <property type="entry name" value="NaH_exchanger"/>
</dbReference>
<comment type="similarity">
    <text evidence="11">Belongs to the monovalent cation:proton antiporter 1 (CPA1) transporter (TC 2.A.36) family.</text>
</comment>
<keyword evidence="11" id="KW-0050">Antiport</keyword>
<proteinExistence type="inferred from homology"/>
<keyword evidence="7 13" id="KW-0472">Membrane</keyword>
<evidence type="ECO:0000313" key="15">
    <source>
        <dbReference type="EMBL" id="GHP11472.1"/>
    </source>
</evidence>
<feature type="transmembrane region" description="Helical" evidence="13">
    <location>
        <begin position="291"/>
        <end position="310"/>
    </location>
</feature>
<dbReference type="GO" id="GO:0005886">
    <property type="term" value="C:plasma membrane"/>
    <property type="evidence" value="ECO:0007669"/>
    <property type="project" value="TreeGrafter"/>
</dbReference>
<feature type="region of interest" description="Disordered" evidence="12">
    <location>
        <begin position="539"/>
        <end position="587"/>
    </location>
</feature>
<keyword evidence="2 11" id="KW-0813">Transport</keyword>
<feature type="transmembrane region" description="Helical" evidence="13">
    <location>
        <begin position="322"/>
        <end position="344"/>
    </location>
</feature>
<dbReference type="OrthoDB" id="196264at2759"/>
<accession>A0A830HWC9</accession>
<evidence type="ECO:0000313" key="16">
    <source>
        <dbReference type="Proteomes" id="UP000660262"/>
    </source>
</evidence>
<gene>
    <name evidence="15" type="ORF">PPROV_001020000</name>
</gene>
<evidence type="ECO:0000256" key="10">
    <source>
        <dbReference type="ARBA" id="ARBA00047912"/>
    </source>
</evidence>
<dbReference type="PANTHER" id="PTHR10110">
    <property type="entry name" value="SODIUM/HYDROGEN EXCHANGER"/>
    <property type="match status" value="1"/>
</dbReference>
<keyword evidence="3 11" id="KW-0812">Transmembrane</keyword>
<dbReference type="Gene3D" id="6.10.140.1330">
    <property type="match status" value="1"/>
</dbReference>
<feature type="transmembrane region" description="Helical" evidence="13">
    <location>
        <begin position="219"/>
        <end position="245"/>
    </location>
</feature>
<feature type="transmembrane region" description="Helical" evidence="13">
    <location>
        <begin position="77"/>
        <end position="95"/>
    </location>
</feature>
<dbReference type="GO" id="GO:0051453">
    <property type="term" value="P:regulation of intracellular pH"/>
    <property type="evidence" value="ECO:0007669"/>
    <property type="project" value="TreeGrafter"/>
</dbReference>
<dbReference type="Proteomes" id="UP000660262">
    <property type="component" value="Unassembled WGS sequence"/>
</dbReference>
<dbReference type="EMBL" id="BNJQ01000034">
    <property type="protein sequence ID" value="GHP11472.1"/>
    <property type="molecule type" value="Genomic_DNA"/>
</dbReference>
<dbReference type="GO" id="GO:0015385">
    <property type="term" value="F:sodium:proton antiporter activity"/>
    <property type="evidence" value="ECO:0007669"/>
    <property type="project" value="InterPro"/>
</dbReference>
<feature type="transmembrane region" description="Helical" evidence="13">
    <location>
        <begin position="356"/>
        <end position="379"/>
    </location>
</feature>
<evidence type="ECO:0000256" key="1">
    <source>
        <dbReference type="ARBA" id="ARBA00004141"/>
    </source>
</evidence>
<feature type="transmembrane region" description="Helical" evidence="13">
    <location>
        <begin position="179"/>
        <end position="199"/>
    </location>
</feature>
<evidence type="ECO:0000256" key="8">
    <source>
        <dbReference type="ARBA" id="ARBA00023201"/>
    </source>
</evidence>
<keyword evidence="16" id="KW-1185">Reference proteome</keyword>
<evidence type="ECO:0000256" key="6">
    <source>
        <dbReference type="ARBA" id="ARBA00023065"/>
    </source>
</evidence>
<evidence type="ECO:0000256" key="12">
    <source>
        <dbReference type="SAM" id="MobiDB-lite"/>
    </source>
</evidence>
<feature type="transmembrane region" description="Helical" evidence="13">
    <location>
        <begin position="424"/>
        <end position="446"/>
    </location>
</feature>
<dbReference type="InterPro" id="IPR018422">
    <property type="entry name" value="Cation/H_exchanger_CPA1"/>
</dbReference>
<dbReference type="Pfam" id="PF00999">
    <property type="entry name" value="Na_H_Exchanger"/>
    <property type="match status" value="1"/>
</dbReference>
<evidence type="ECO:0000256" key="3">
    <source>
        <dbReference type="ARBA" id="ARBA00022692"/>
    </source>
</evidence>
<evidence type="ECO:0000256" key="13">
    <source>
        <dbReference type="SAM" id="Phobius"/>
    </source>
</evidence>
<evidence type="ECO:0000256" key="7">
    <source>
        <dbReference type="ARBA" id="ARBA00023136"/>
    </source>
</evidence>
<keyword evidence="8 11" id="KW-0739">Sodium transport</keyword>
<feature type="transmembrane region" description="Helical" evidence="13">
    <location>
        <begin position="46"/>
        <end position="65"/>
    </location>
</feature>
<comment type="catalytic activity">
    <reaction evidence="9">
        <text>Na(+)(in) + H(+)(out) = Na(+)(out) + H(+)(in)</text>
        <dbReference type="Rhea" id="RHEA:29419"/>
        <dbReference type="ChEBI" id="CHEBI:15378"/>
        <dbReference type="ChEBI" id="CHEBI:29101"/>
    </reaction>
</comment>
<evidence type="ECO:0000256" key="11">
    <source>
        <dbReference type="RuleBase" id="RU003722"/>
    </source>
</evidence>
<evidence type="ECO:0000259" key="14">
    <source>
        <dbReference type="Pfam" id="PF00999"/>
    </source>
</evidence>
<keyword evidence="4 13" id="KW-1133">Transmembrane helix</keyword>
<organism evidence="15 16">
    <name type="scientific">Pycnococcus provasolii</name>
    <dbReference type="NCBI Taxonomy" id="41880"/>
    <lineage>
        <taxon>Eukaryota</taxon>
        <taxon>Viridiplantae</taxon>
        <taxon>Chlorophyta</taxon>
        <taxon>Pseudoscourfieldiophyceae</taxon>
        <taxon>Pseudoscourfieldiales</taxon>
        <taxon>Pycnococcaceae</taxon>
        <taxon>Pycnococcus</taxon>
    </lineage>
</organism>
<dbReference type="PANTHER" id="PTHR10110:SF187">
    <property type="entry name" value="SODIUM_HYDROGEN EXCHANGER"/>
    <property type="match status" value="1"/>
</dbReference>
<dbReference type="NCBIfam" id="TIGR00840">
    <property type="entry name" value="b_cpa1"/>
    <property type="match status" value="1"/>
</dbReference>
<feature type="domain" description="Cation/H+ exchanger transmembrane" evidence="14">
    <location>
        <begin position="36"/>
        <end position="445"/>
    </location>
</feature>
<feature type="transmembrane region" description="Helical" evidence="13">
    <location>
        <begin position="12"/>
        <end position="34"/>
    </location>
</feature>
<keyword evidence="5" id="KW-0915">Sodium</keyword>
<dbReference type="InterPro" id="IPR006153">
    <property type="entry name" value="Cation/H_exchanger_TM"/>
</dbReference>
<evidence type="ECO:0000256" key="5">
    <source>
        <dbReference type="ARBA" id="ARBA00023053"/>
    </source>
</evidence>
<comment type="caution">
    <text evidence="15">The sequence shown here is derived from an EMBL/GenBank/DDBJ whole genome shotgun (WGS) entry which is preliminary data.</text>
</comment>
<keyword evidence="6 11" id="KW-0406">Ion transport</keyword>
<dbReference type="PRINTS" id="PR01084">
    <property type="entry name" value="NAHEXCHNGR"/>
</dbReference>
<protein>
    <recommendedName>
        <fullName evidence="11">Sodium/hydrogen exchanger</fullName>
    </recommendedName>
</protein>
<reference evidence="15" key="1">
    <citation type="submission" date="2020-10" db="EMBL/GenBank/DDBJ databases">
        <title>Unveiling of a novel bifunctional photoreceptor, Dualchrome1, isolated from a cosmopolitan green alga.</title>
        <authorList>
            <person name="Suzuki S."/>
            <person name="Kawachi M."/>
        </authorList>
    </citation>
    <scope>NUCLEOTIDE SEQUENCE</scope>
    <source>
        <strain evidence="15">NIES 2893</strain>
    </source>
</reference>
<feature type="compositionally biased region" description="Low complexity" evidence="12">
    <location>
        <begin position="470"/>
        <end position="484"/>
    </location>
</feature>
<dbReference type="GO" id="GO:0098719">
    <property type="term" value="P:sodium ion import across plasma membrane"/>
    <property type="evidence" value="ECO:0007669"/>
    <property type="project" value="TreeGrafter"/>
</dbReference>
<feature type="transmembrane region" description="Helical" evidence="13">
    <location>
        <begin position="391"/>
        <end position="412"/>
    </location>
</feature>